<dbReference type="Proteomes" id="UP000321261">
    <property type="component" value="Unassembled WGS sequence"/>
</dbReference>
<evidence type="ECO:0000313" key="2">
    <source>
        <dbReference type="Proteomes" id="UP000321261"/>
    </source>
</evidence>
<dbReference type="OrthoDB" id="3566910at2"/>
<reference evidence="1 2" key="1">
    <citation type="submission" date="2019-06" db="EMBL/GenBank/DDBJ databases">
        <title>Sequencing the genomes of 1000 actinobacteria strains.</title>
        <authorList>
            <person name="Klenk H.-P."/>
        </authorList>
    </citation>
    <scope>NUCLEOTIDE SEQUENCE [LARGE SCALE GENOMIC DNA]</scope>
    <source>
        <strain evidence="1 2">DSM 45671</strain>
    </source>
</reference>
<proteinExistence type="predicted"/>
<gene>
    <name evidence="1" type="ORF">FHX44_111925</name>
</gene>
<protein>
    <submittedName>
        <fullName evidence="1">Uncharacterized protein</fullName>
    </submittedName>
</protein>
<name>A0A561SME7_9PSEU</name>
<organism evidence="1 2">
    <name type="scientific">Pseudonocardia hierapolitana</name>
    <dbReference type="NCBI Taxonomy" id="1128676"/>
    <lineage>
        <taxon>Bacteria</taxon>
        <taxon>Bacillati</taxon>
        <taxon>Actinomycetota</taxon>
        <taxon>Actinomycetes</taxon>
        <taxon>Pseudonocardiales</taxon>
        <taxon>Pseudonocardiaceae</taxon>
        <taxon>Pseudonocardia</taxon>
    </lineage>
</organism>
<dbReference type="EMBL" id="VIWU01000001">
    <property type="protein sequence ID" value="TWF76038.1"/>
    <property type="molecule type" value="Genomic_DNA"/>
</dbReference>
<dbReference type="AlphaFoldDB" id="A0A561SME7"/>
<keyword evidence="2" id="KW-1185">Reference proteome</keyword>
<sequence length="108" mass="11661">MPIDLCRPFRGTDAVAAGLVTPKVLRGPRFRRLFTGIYVRADVEVTPEVRSRAAHLLVDGRGVLGGFSAAELLGASCWPLDLPAEALGRIPSRALIVPSYGLPPWRGR</sequence>
<accession>A0A561SME7</accession>
<evidence type="ECO:0000313" key="1">
    <source>
        <dbReference type="EMBL" id="TWF76038.1"/>
    </source>
</evidence>
<comment type="caution">
    <text evidence="1">The sequence shown here is derived from an EMBL/GenBank/DDBJ whole genome shotgun (WGS) entry which is preliminary data.</text>
</comment>
<dbReference type="RefSeq" id="WP_147255143.1">
    <property type="nucleotide sequence ID" value="NZ_VIWU01000001.1"/>
</dbReference>